<comment type="caution">
    <text evidence="5">The sequence shown here is derived from an EMBL/GenBank/DDBJ whole genome shotgun (WGS) entry which is preliminary data.</text>
</comment>
<feature type="compositionally biased region" description="Low complexity" evidence="3">
    <location>
        <begin position="316"/>
        <end position="337"/>
    </location>
</feature>
<feature type="domain" description="ENTH" evidence="4">
    <location>
        <begin position="23"/>
        <end position="155"/>
    </location>
</feature>
<gene>
    <name evidence="5" type="ORF">DUNSADRAFT_8573</name>
</gene>
<reference evidence="5" key="1">
    <citation type="submission" date="2017-08" db="EMBL/GenBank/DDBJ databases">
        <authorList>
            <person name="Polle J.E."/>
            <person name="Barry K."/>
            <person name="Cushman J."/>
            <person name="Schmutz J."/>
            <person name="Tran D."/>
            <person name="Hathwaick L.T."/>
            <person name="Yim W.C."/>
            <person name="Jenkins J."/>
            <person name="Mckie-Krisberg Z.M."/>
            <person name="Prochnik S."/>
            <person name="Lindquist E."/>
            <person name="Dockter R.B."/>
            <person name="Adam C."/>
            <person name="Molina H."/>
            <person name="Bunkerborg J."/>
            <person name="Jin E."/>
            <person name="Buchheim M."/>
            <person name="Magnuson J."/>
        </authorList>
    </citation>
    <scope>NUCLEOTIDE SEQUENCE</scope>
    <source>
        <strain evidence="5">CCAP 19/18</strain>
    </source>
</reference>
<dbReference type="Gene3D" id="1.25.40.90">
    <property type="match status" value="1"/>
</dbReference>
<feature type="compositionally biased region" description="Polar residues" evidence="3">
    <location>
        <begin position="462"/>
        <end position="478"/>
    </location>
</feature>
<sequence length="514" mass="53429">MFTPDNVDKAKTVLSNLARKGKAYAQGITELEVKVQEATNEDKWGPHGSAMLEIAREAEDPNNAQLIMGVIYNRFKDRNSDWRLCYKALLLSEFLIKKGPMFIVDEMVGQLWQFKQLQSFVFTDADKRDQGINVRQRAGEIVNLLSSHDRIMAERQKARQTAEKYRGLSSTDVARGGLGSSSYSSSSYASSGVGSGWGGRPNGGGADGGSYSKMSSSTSLRAQPPPEDEDPFEATRRRIQQLRASNPSASPSLDRAASQAEQFTPASGSIDMDASPNLFPEMNKAGPKKLSEVKVNPAIAAALGGMSLKQSPSKQASTGAFPASGAPAAAPSAPPSAIDLLGDDFQPEPVATASHASAPPPAQPPAPTPDPPDSLFGGLDDLAGPLALSAPAQAPPAAGSVDDSEWGEMAGPVATTTGPAPTAADLSDPFTALSLGRSPAAPSLAAQPDSEFAPFVGAPLSSGAQPENLFTTQPSAQGTLEGVGSKIGGMGTFQPAVSSVPPPPSKDPFADLLN</sequence>
<dbReference type="InterPro" id="IPR008942">
    <property type="entry name" value="ENTH_VHS"/>
</dbReference>
<evidence type="ECO:0000313" key="5">
    <source>
        <dbReference type="EMBL" id="KAF5834649.1"/>
    </source>
</evidence>
<evidence type="ECO:0000256" key="3">
    <source>
        <dbReference type="SAM" id="MobiDB-lite"/>
    </source>
</evidence>
<keyword evidence="6" id="KW-1185">Reference proteome</keyword>
<feature type="compositionally biased region" description="Low complexity" evidence="3">
    <location>
        <begin position="209"/>
        <end position="219"/>
    </location>
</feature>
<proteinExistence type="predicted"/>
<feature type="compositionally biased region" description="Gly residues" evidence="3">
    <location>
        <begin position="193"/>
        <end position="208"/>
    </location>
</feature>
<feature type="region of interest" description="Disordered" evidence="3">
    <location>
        <begin position="308"/>
        <end position="514"/>
    </location>
</feature>
<organism evidence="5 6">
    <name type="scientific">Dunaliella salina</name>
    <name type="common">Green alga</name>
    <name type="synonym">Protococcus salinus</name>
    <dbReference type="NCBI Taxonomy" id="3046"/>
    <lineage>
        <taxon>Eukaryota</taxon>
        <taxon>Viridiplantae</taxon>
        <taxon>Chlorophyta</taxon>
        <taxon>core chlorophytes</taxon>
        <taxon>Chlorophyceae</taxon>
        <taxon>CS clade</taxon>
        <taxon>Chlamydomonadales</taxon>
        <taxon>Dunaliellaceae</taxon>
        <taxon>Dunaliella</taxon>
    </lineage>
</organism>
<protein>
    <recommendedName>
        <fullName evidence="4">ENTH domain-containing protein</fullName>
    </recommendedName>
</protein>
<feature type="compositionally biased region" description="Low complexity" evidence="3">
    <location>
        <begin position="410"/>
        <end position="424"/>
    </location>
</feature>
<dbReference type="CDD" id="cd03571">
    <property type="entry name" value="ENTH"/>
    <property type="match status" value="1"/>
</dbReference>
<feature type="region of interest" description="Disordered" evidence="3">
    <location>
        <begin position="190"/>
        <end position="285"/>
    </location>
</feature>
<dbReference type="PANTHER" id="PTHR12276">
    <property type="entry name" value="EPSIN/ENT-RELATED"/>
    <property type="match status" value="1"/>
</dbReference>
<evidence type="ECO:0000259" key="4">
    <source>
        <dbReference type="PROSITE" id="PS50942"/>
    </source>
</evidence>
<feature type="compositionally biased region" description="Pro residues" evidence="3">
    <location>
        <begin position="358"/>
        <end position="372"/>
    </location>
</feature>
<dbReference type="SUPFAM" id="SSF48464">
    <property type="entry name" value="ENTH/VHS domain"/>
    <property type="match status" value="1"/>
</dbReference>
<feature type="compositionally biased region" description="Low complexity" evidence="3">
    <location>
        <begin position="377"/>
        <end position="400"/>
    </location>
</feature>
<dbReference type="InterPro" id="IPR013809">
    <property type="entry name" value="ENTH"/>
</dbReference>
<evidence type="ECO:0000313" key="6">
    <source>
        <dbReference type="Proteomes" id="UP000815325"/>
    </source>
</evidence>
<dbReference type="Pfam" id="PF01417">
    <property type="entry name" value="ENTH"/>
    <property type="match status" value="1"/>
</dbReference>
<keyword evidence="2" id="KW-0968">Cytoplasmic vesicle</keyword>
<dbReference type="EMBL" id="MU069744">
    <property type="protein sequence ID" value="KAF5834649.1"/>
    <property type="molecule type" value="Genomic_DNA"/>
</dbReference>
<dbReference type="PANTHER" id="PTHR12276:SF45">
    <property type="entry name" value="CLATHRIN INTERACTOR 1"/>
    <property type="match status" value="1"/>
</dbReference>
<evidence type="ECO:0000256" key="2">
    <source>
        <dbReference type="ARBA" id="ARBA00023329"/>
    </source>
</evidence>
<accession>A0ABQ7GJ66</accession>
<dbReference type="SMART" id="SM00273">
    <property type="entry name" value="ENTH"/>
    <property type="match status" value="1"/>
</dbReference>
<dbReference type="PROSITE" id="PS50942">
    <property type="entry name" value="ENTH"/>
    <property type="match status" value="1"/>
</dbReference>
<dbReference type="Proteomes" id="UP000815325">
    <property type="component" value="Unassembled WGS sequence"/>
</dbReference>
<comment type="subcellular location">
    <subcellularLocation>
        <location evidence="1">Cytoplasmic vesicle</location>
        <location evidence="1">Clathrin-coated vesicle</location>
    </subcellularLocation>
</comment>
<name>A0ABQ7GJ66_DUNSA</name>
<feature type="compositionally biased region" description="Polar residues" evidence="3">
    <location>
        <begin position="242"/>
        <end position="251"/>
    </location>
</feature>
<evidence type="ECO:0000256" key="1">
    <source>
        <dbReference type="ARBA" id="ARBA00004132"/>
    </source>
</evidence>